<evidence type="ECO:0000313" key="2">
    <source>
        <dbReference type="EMBL" id="NMU24230.1"/>
    </source>
</evidence>
<accession>A0A7Y0X3W5</accession>
<comment type="caution">
    <text evidence="2">The sequence shown here is derived from an EMBL/GenBank/DDBJ whole genome shotgun (WGS) entry which is preliminary data.</text>
</comment>
<feature type="non-terminal residue" evidence="2">
    <location>
        <position position="91"/>
    </location>
</feature>
<evidence type="ECO:0000313" key="3">
    <source>
        <dbReference type="Proteomes" id="UP000555836"/>
    </source>
</evidence>
<dbReference type="SUPFAM" id="SSF55785">
    <property type="entry name" value="PYP-like sensor domain (PAS domain)"/>
    <property type="match status" value="1"/>
</dbReference>
<dbReference type="NCBIfam" id="TIGR00229">
    <property type="entry name" value="sensory_box"/>
    <property type="match status" value="1"/>
</dbReference>
<reference evidence="2 3" key="1">
    <citation type="submission" date="2020-04" db="EMBL/GenBank/DDBJ databases">
        <title>Whole-genome sequencing of Vibrio spp. from China reveals different genetic environments of blaCTX-M-14 among diverse lineages.</title>
        <authorList>
            <person name="Zheng Z."/>
            <person name="Ye L."/>
            <person name="Chen S."/>
        </authorList>
    </citation>
    <scope>NUCLEOTIDE SEQUENCE [LARGE SCALE GENOMIC DNA]</scope>
    <source>
        <strain evidence="2 3">Vb0574</strain>
    </source>
</reference>
<feature type="non-terminal residue" evidence="2">
    <location>
        <position position="1"/>
    </location>
</feature>
<name>A0A7Y0X3W5_VIBPH</name>
<dbReference type="CDD" id="cd00130">
    <property type="entry name" value="PAS"/>
    <property type="match status" value="1"/>
</dbReference>
<dbReference type="Proteomes" id="UP000555836">
    <property type="component" value="Unassembled WGS sequence"/>
</dbReference>
<feature type="domain" description="PAS" evidence="1">
    <location>
        <begin position="2"/>
        <end position="91"/>
    </location>
</feature>
<dbReference type="EMBL" id="JABCLD010000160">
    <property type="protein sequence ID" value="NMU24230.1"/>
    <property type="molecule type" value="Genomic_DNA"/>
</dbReference>
<dbReference type="Gene3D" id="3.30.450.20">
    <property type="entry name" value="PAS domain"/>
    <property type="match status" value="1"/>
</dbReference>
<gene>
    <name evidence="2" type="ORF">HKB21_01160</name>
</gene>
<dbReference type="InterPro" id="IPR035965">
    <property type="entry name" value="PAS-like_dom_sf"/>
</dbReference>
<organism evidence="2 3">
    <name type="scientific">Vibrio parahaemolyticus</name>
    <dbReference type="NCBI Taxonomy" id="670"/>
    <lineage>
        <taxon>Bacteria</taxon>
        <taxon>Pseudomonadati</taxon>
        <taxon>Pseudomonadota</taxon>
        <taxon>Gammaproteobacteria</taxon>
        <taxon>Vibrionales</taxon>
        <taxon>Vibrionaceae</taxon>
        <taxon>Vibrio</taxon>
    </lineage>
</organism>
<proteinExistence type="predicted"/>
<evidence type="ECO:0000259" key="1">
    <source>
        <dbReference type="Pfam" id="PF13426"/>
    </source>
</evidence>
<dbReference type="Pfam" id="PF13426">
    <property type="entry name" value="PAS_9"/>
    <property type="match status" value="1"/>
</dbReference>
<protein>
    <submittedName>
        <fullName evidence="2">PAS domain-containing protein</fullName>
    </submittedName>
</protein>
<dbReference type="AlphaFoldDB" id="A0A7Y0X3W5"/>
<dbReference type="InterPro" id="IPR000014">
    <property type="entry name" value="PAS"/>
</dbReference>
<sequence>NNRIQQVNRFAQQLLGYPQMSMLGHHLHEFYCDSKAMNPRQVLLQPDPDMKGVWRREIEYRHTNGEAVWVRENIRPLTESGQVLIVGEDIS</sequence>